<keyword evidence="2" id="KW-0732">Signal</keyword>
<organism evidence="3 4">
    <name type="scientific">Paramuricea clavata</name>
    <name type="common">Red gorgonian</name>
    <name type="synonym">Violescent sea-whip</name>
    <dbReference type="NCBI Taxonomy" id="317549"/>
    <lineage>
        <taxon>Eukaryota</taxon>
        <taxon>Metazoa</taxon>
        <taxon>Cnidaria</taxon>
        <taxon>Anthozoa</taxon>
        <taxon>Octocorallia</taxon>
        <taxon>Malacalcyonacea</taxon>
        <taxon>Plexauridae</taxon>
        <taxon>Paramuricea</taxon>
    </lineage>
</organism>
<dbReference type="AlphaFoldDB" id="A0A6S7LNP1"/>
<accession>A0A6S7LNP1</accession>
<gene>
    <name evidence="3" type="ORF">PACLA_8A062720</name>
</gene>
<keyword evidence="4" id="KW-1185">Reference proteome</keyword>
<dbReference type="Proteomes" id="UP001152795">
    <property type="component" value="Unassembled WGS sequence"/>
</dbReference>
<evidence type="ECO:0000313" key="3">
    <source>
        <dbReference type="EMBL" id="CAB4035779.1"/>
    </source>
</evidence>
<name>A0A6S7LNP1_PARCT</name>
<evidence type="ECO:0000256" key="2">
    <source>
        <dbReference type="SAM" id="SignalP"/>
    </source>
</evidence>
<feature type="region of interest" description="Disordered" evidence="1">
    <location>
        <begin position="41"/>
        <end position="79"/>
    </location>
</feature>
<protein>
    <submittedName>
        <fullName evidence="3">Uncharacterized protein</fullName>
    </submittedName>
</protein>
<dbReference type="EMBL" id="CACRXK020021362">
    <property type="protein sequence ID" value="CAB4035779.1"/>
    <property type="molecule type" value="Genomic_DNA"/>
</dbReference>
<sequence length="162" mass="17497">MNRAILCLLGMTAMVVMCSSEPLEKRQFGNWEELFPGSSEMSLAENNEPDQYPEDSKKKTKSSSKGDSGNPGSDRAEDTKKVCFKECRKIKKSGKTAACNEDEIAVGCQGTGVRGCKVSQAYGGQGCAISKDSCGYDFVMKSKKAPVITAVCCKRNAVQIQN</sequence>
<feature type="signal peptide" evidence="2">
    <location>
        <begin position="1"/>
        <end position="20"/>
    </location>
</feature>
<comment type="caution">
    <text evidence="3">The sequence shown here is derived from an EMBL/GenBank/DDBJ whole genome shotgun (WGS) entry which is preliminary data.</text>
</comment>
<evidence type="ECO:0000313" key="4">
    <source>
        <dbReference type="Proteomes" id="UP001152795"/>
    </source>
</evidence>
<evidence type="ECO:0000256" key="1">
    <source>
        <dbReference type="SAM" id="MobiDB-lite"/>
    </source>
</evidence>
<feature type="chain" id="PRO_5043758733" evidence="2">
    <location>
        <begin position="21"/>
        <end position="162"/>
    </location>
</feature>
<proteinExistence type="predicted"/>
<reference evidence="3" key="1">
    <citation type="submission" date="2020-04" db="EMBL/GenBank/DDBJ databases">
        <authorList>
            <person name="Alioto T."/>
            <person name="Alioto T."/>
            <person name="Gomez Garrido J."/>
        </authorList>
    </citation>
    <scope>NUCLEOTIDE SEQUENCE</scope>
    <source>
        <strain evidence="3">A484AB</strain>
    </source>
</reference>